<dbReference type="Proteomes" id="UP001145114">
    <property type="component" value="Unassembled WGS sequence"/>
</dbReference>
<dbReference type="EMBL" id="JAMZIH010007122">
    <property type="protein sequence ID" value="KAJ1673304.1"/>
    <property type="molecule type" value="Genomic_DNA"/>
</dbReference>
<sequence length="321" mass="35601">MGKHKGVYIEDYDSDSSIEAGSDTEANPINAYEELSSLGVSANDLQELDELMHGRPKRKRMTKEQRMLGVWADSDDSDDDYRGGKAYRSIDSAIKGTSFVKANQGAMMPDQQRAKDPDVSQLDERDEDARLEATLYALRSDNDGMLDRISSKSSIPPAQKAPSGKEQPQEYTTQKPPTRAASGRQTPRVAPDRNFAKFAMEGKGAAWKMMVKMGYKAGLGLGKNAEGIVNPIETKMRPSKMGIAYRGFKEKTPRVEETERIRNRDTPSSLETSDKEQESDEEAMSGHAVVAGGGGLKQRQRKPKPRIEYRTIEELMANVDS</sequence>
<proteinExistence type="predicted"/>
<evidence type="ECO:0000313" key="1">
    <source>
        <dbReference type="EMBL" id="KAJ1673304.1"/>
    </source>
</evidence>
<accession>A0ACC1H9W6</accession>
<comment type="caution">
    <text evidence="1">The sequence shown here is derived from an EMBL/GenBank/DDBJ whole genome shotgun (WGS) entry which is preliminary data.</text>
</comment>
<reference evidence="1" key="1">
    <citation type="submission" date="2022-06" db="EMBL/GenBank/DDBJ databases">
        <title>Phylogenomic reconstructions and comparative analyses of Kickxellomycotina fungi.</title>
        <authorList>
            <person name="Reynolds N.K."/>
            <person name="Stajich J.E."/>
            <person name="Barry K."/>
            <person name="Grigoriev I.V."/>
            <person name="Crous P."/>
            <person name="Smith M.E."/>
        </authorList>
    </citation>
    <scope>NUCLEOTIDE SEQUENCE</scope>
    <source>
        <strain evidence="1">RSA 2271</strain>
    </source>
</reference>
<organism evidence="1 2">
    <name type="scientific">Spiromyces aspiralis</name>
    <dbReference type="NCBI Taxonomy" id="68401"/>
    <lineage>
        <taxon>Eukaryota</taxon>
        <taxon>Fungi</taxon>
        <taxon>Fungi incertae sedis</taxon>
        <taxon>Zoopagomycota</taxon>
        <taxon>Kickxellomycotina</taxon>
        <taxon>Kickxellomycetes</taxon>
        <taxon>Kickxellales</taxon>
        <taxon>Kickxellaceae</taxon>
        <taxon>Spiromyces</taxon>
    </lineage>
</organism>
<gene>
    <name evidence="1" type="ORF">EV182_005495</name>
</gene>
<name>A0ACC1H9W6_9FUNG</name>
<evidence type="ECO:0000313" key="2">
    <source>
        <dbReference type="Proteomes" id="UP001145114"/>
    </source>
</evidence>
<feature type="non-terminal residue" evidence="1">
    <location>
        <position position="321"/>
    </location>
</feature>
<keyword evidence="2" id="KW-1185">Reference proteome</keyword>
<protein>
    <submittedName>
        <fullName evidence="1">Uncharacterized protein</fullName>
    </submittedName>
</protein>